<evidence type="ECO:0000256" key="8">
    <source>
        <dbReference type="ARBA" id="ARBA00035815"/>
    </source>
</evidence>
<evidence type="ECO:0000256" key="10">
    <source>
        <dbReference type="RuleBase" id="RU003802"/>
    </source>
</evidence>
<dbReference type="GO" id="GO:0004719">
    <property type="term" value="F:protein-L-isoaspartate (D-aspartate) O-methyltransferase activity"/>
    <property type="evidence" value="ECO:0007669"/>
    <property type="project" value="UniProtKB-UniRule"/>
</dbReference>
<dbReference type="NCBIfam" id="TIGR00080">
    <property type="entry name" value="pimt"/>
    <property type="match status" value="1"/>
</dbReference>
<evidence type="ECO:0000256" key="2">
    <source>
        <dbReference type="ARBA" id="ARBA00005369"/>
    </source>
</evidence>
<keyword evidence="4" id="KW-0963">Cytoplasm</keyword>
<evidence type="ECO:0000256" key="3">
    <source>
        <dbReference type="ARBA" id="ARBA00011245"/>
    </source>
</evidence>
<dbReference type="GO" id="GO:0005829">
    <property type="term" value="C:cytosol"/>
    <property type="evidence" value="ECO:0007669"/>
    <property type="project" value="UniProtKB-SubCell"/>
</dbReference>
<keyword evidence="6 10" id="KW-0808">Transferase</keyword>
<dbReference type="EMBL" id="CP092624">
    <property type="protein sequence ID" value="UMM35912.1"/>
    <property type="molecule type" value="Genomic_DNA"/>
</dbReference>
<name>A0AAE9JKP8_CAEBR</name>
<comment type="subunit">
    <text evidence="3">Monomer.</text>
</comment>
<comment type="function">
    <text evidence="9">Initiates the repair of damaged proteins by catalyzing methyl esterification of L-isoaspartyl and D-aspartyl residues produced by spontaneous isomerization and racemization of L-aspartyl and L-asparaginyl residues in aging peptides and proteins.</text>
</comment>
<evidence type="ECO:0000256" key="9">
    <source>
        <dbReference type="ARBA" id="ARBA00054057"/>
    </source>
</evidence>
<dbReference type="Proteomes" id="UP000829354">
    <property type="component" value="Chromosome V"/>
</dbReference>
<comment type="similarity">
    <text evidence="2 10">Belongs to the methyltransferase superfamily. L-isoaspartyl/D-aspartyl protein methyltransferase family.</text>
</comment>
<evidence type="ECO:0000256" key="5">
    <source>
        <dbReference type="ARBA" id="ARBA00022603"/>
    </source>
</evidence>
<sequence>MAWRSSGSSNAELVENLRKNGVFSNQRAYDAMKAVDRGDFTSRDPYEDAPQRIGYNATISAPHMHAAALEYLQNHLVAGANALDVGSGSGYLTVCMAMMVGQTGTVVGIEHMSELVELSTKNIKKHHSEMIENGNVVMIDGDGRQGYAEKAPYNAIHVGAAAAGVPKALTDQLADGGRMMIPVEQEDGNQVFMQIDKINGKIHEKIVEHVIYVPLNPLCILYILYIILLSVRYSSSSWNRLLLYRQVSLIREESRVFEKT</sequence>
<dbReference type="AlphaFoldDB" id="A0AAE9JKP8"/>
<reference evidence="12 13" key="1">
    <citation type="submission" date="2022-04" db="EMBL/GenBank/DDBJ databases">
        <title>Chromosome-level reference genomes for two strains of Caenorhabditis briggsae: an improved platform for comparative genomics.</title>
        <authorList>
            <person name="Stevens L."/>
            <person name="Andersen E."/>
        </authorList>
    </citation>
    <scope>NUCLEOTIDE SEQUENCE [LARGE SCALE GENOMIC DNA]</scope>
    <source>
        <strain evidence="12">VX34</strain>
        <tissue evidence="12">Whole-organism</tissue>
    </source>
</reference>
<keyword evidence="11" id="KW-0472">Membrane</keyword>
<comment type="catalytic activity">
    <reaction evidence="8">
        <text>[protein]-L-isoaspartate + S-adenosyl-L-methionine = [protein]-L-isoaspartate alpha-methyl ester + S-adenosyl-L-homocysteine</text>
        <dbReference type="Rhea" id="RHEA:12705"/>
        <dbReference type="Rhea" id="RHEA-COMP:12143"/>
        <dbReference type="Rhea" id="RHEA-COMP:12144"/>
        <dbReference type="ChEBI" id="CHEBI:57856"/>
        <dbReference type="ChEBI" id="CHEBI:59789"/>
        <dbReference type="ChEBI" id="CHEBI:90596"/>
        <dbReference type="ChEBI" id="CHEBI:90598"/>
        <dbReference type="EC" id="2.1.1.77"/>
    </reaction>
    <physiologicalReaction direction="left-to-right" evidence="8">
        <dbReference type="Rhea" id="RHEA:12706"/>
    </physiologicalReaction>
</comment>
<gene>
    <name evidence="12" type="ORF">L5515_008318</name>
</gene>
<keyword evidence="11" id="KW-0812">Transmembrane</keyword>
<dbReference type="GO" id="GO:0032259">
    <property type="term" value="P:methylation"/>
    <property type="evidence" value="ECO:0007669"/>
    <property type="project" value="UniProtKB-KW"/>
</dbReference>
<dbReference type="FunFam" id="3.40.50.150:FF:000235">
    <property type="entry name" value="Protein-L-isoaspartate O-methyltransferase"/>
    <property type="match status" value="1"/>
</dbReference>
<dbReference type="InterPro" id="IPR029063">
    <property type="entry name" value="SAM-dependent_MTases_sf"/>
</dbReference>
<dbReference type="PANTHER" id="PTHR11579">
    <property type="entry name" value="PROTEIN-L-ISOASPARTATE O-METHYLTRANSFERASE"/>
    <property type="match status" value="1"/>
</dbReference>
<dbReference type="SUPFAM" id="SSF53335">
    <property type="entry name" value="S-adenosyl-L-methionine-dependent methyltransferases"/>
    <property type="match status" value="1"/>
</dbReference>
<evidence type="ECO:0000313" key="12">
    <source>
        <dbReference type="EMBL" id="UMM35912.1"/>
    </source>
</evidence>
<evidence type="ECO:0000256" key="6">
    <source>
        <dbReference type="ARBA" id="ARBA00022679"/>
    </source>
</evidence>
<evidence type="ECO:0000256" key="1">
    <source>
        <dbReference type="ARBA" id="ARBA00004514"/>
    </source>
</evidence>
<dbReference type="EC" id="2.1.1.77" evidence="10"/>
<dbReference type="GO" id="GO:0006950">
    <property type="term" value="P:response to stress"/>
    <property type="evidence" value="ECO:0007669"/>
    <property type="project" value="UniProtKB-ARBA"/>
</dbReference>
<proteinExistence type="inferred from homology"/>
<accession>A0AAE9JKP8</accession>
<evidence type="ECO:0000256" key="11">
    <source>
        <dbReference type="SAM" id="Phobius"/>
    </source>
</evidence>
<dbReference type="PANTHER" id="PTHR11579:SF0">
    <property type="entry name" value="PROTEIN-L-ISOASPARTATE(D-ASPARTATE) O-METHYLTRANSFERASE"/>
    <property type="match status" value="1"/>
</dbReference>
<evidence type="ECO:0000256" key="7">
    <source>
        <dbReference type="ARBA" id="ARBA00022691"/>
    </source>
</evidence>
<keyword evidence="7 10" id="KW-0949">S-adenosyl-L-methionine</keyword>
<evidence type="ECO:0000313" key="13">
    <source>
        <dbReference type="Proteomes" id="UP000829354"/>
    </source>
</evidence>
<protein>
    <recommendedName>
        <fullName evidence="10">Protein-L-isoaspartate O-methyltransferase</fullName>
        <ecNumber evidence="10">2.1.1.77</ecNumber>
    </recommendedName>
</protein>
<dbReference type="InterPro" id="IPR000682">
    <property type="entry name" value="PCMT"/>
</dbReference>
<comment type="subcellular location">
    <subcellularLocation>
        <location evidence="1">Cytoplasm</location>
        <location evidence="1">Cytosol</location>
    </subcellularLocation>
</comment>
<organism evidence="12 13">
    <name type="scientific">Caenorhabditis briggsae</name>
    <dbReference type="NCBI Taxonomy" id="6238"/>
    <lineage>
        <taxon>Eukaryota</taxon>
        <taxon>Metazoa</taxon>
        <taxon>Ecdysozoa</taxon>
        <taxon>Nematoda</taxon>
        <taxon>Chromadorea</taxon>
        <taxon>Rhabditida</taxon>
        <taxon>Rhabditina</taxon>
        <taxon>Rhabditomorpha</taxon>
        <taxon>Rhabditoidea</taxon>
        <taxon>Rhabditidae</taxon>
        <taxon>Peloderinae</taxon>
        <taxon>Caenorhabditis</taxon>
    </lineage>
</organism>
<dbReference type="Gene3D" id="3.40.50.150">
    <property type="entry name" value="Vaccinia Virus protein VP39"/>
    <property type="match status" value="1"/>
</dbReference>
<keyword evidence="5 10" id="KW-0489">Methyltransferase</keyword>
<evidence type="ECO:0000256" key="4">
    <source>
        <dbReference type="ARBA" id="ARBA00022490"/>
    </source>
</evidence>
<dbReference type="Pfam" id="PF01135">
    <property type="entry name" value="PCMT"/>
    <property type="match status" value="1"/>
</dbReference>
<keyword evidence="11" id="KW-1133">Transmembrane helix</keyword>
<keyword evidence="13" id="KW-1185">Reference proteome</keyword>
<feature type="transmembrane region" description="Helical" evidence="11">
    <location>
        <begin position="211"/>
        <end position="231"/>
    </location>
</feature>
<dbReference type="PROSITE" id="PS01279">
    <property type="entry name" value="PCMT"/>
    <property type="match status" value="1"/>
</dbReference>